<dbReference type="InterPro" id="IPR001460">
    <property type="entry name" value="PCN-bd_Tpept"/>
</dbReference>
<sequence>MMALTFKLGLVLLAVLLLWGVYLDSKIQARFVGDKWELPAVVYGREMSLYPGLRITRAELQEELKLLNYRKVSRAKRAGEYAVSETKIELIRRSFHFADGPEQELPLLLTFSPYRLEKIVQRDSGEELAQTRLDPLLLERLNINQQQDRLFVGFEQLPATLVDTLVLTEDRRFYEHDGVAPSAILRALLVNLKAGRTVQGGSTITQQLAKNFFLSRERSLWRKIQEAYMALIIDFRFSKTEILESYINEVYLGQNGNAAVHGMGLGSYFYFGKPLQDLGPSQIAMLVGIIKGPSYYDPWRHPERISQRRDVVLRLMFENGKLEQQEYQDALDQDLGVIKRGQMAYQKVPGFVSLVRRELSNLGQDWSQYNGLRVFTTLDPISQRYAQQATSEQLKRIDKSGKLEAAMVVSERHSGAVRALVSGRDPSLIGFNRALDGLRQIGSLAKPFVFLTAYEQGHHMGELIDDNPLTLTLGDGSKWSPKNYDKKFRGPVMLHQALMNSLNVPTVRLGMQVGLKNVVKTMQAAGYDKSINPNPSLVLGSTAMSPIEVAQMYQTLGADGEYRPLFSIEQIQDGQGDTLYQQQLSSERRFDELANFLTLHNMSQVTRYGTARSLRAQYPKIDIAGKTGTTNDLRDSWFVGIDQREIATVWVGRDDNSPAGVTGSSAALPIYSAYLKRSYPQSLRALQPDNLAWIHFSKDSGRAVAANCGNTVLLPANATLKNQSESCNTSVINEPVKKAKSWFEKIFN</sequence>
<evidence type="ECO:0000256" key="16">
    <source>
        <dbReference type="ARBA" id="ARBA00023251"/>
    </source>
</evidence>
<dbReference type="GO" id="GO:0046677">
    <property type="term" value="P:response to antibiotic"/>
    <property type="evidence" value="ECO:0007669"/>
    <property type="project" value="UniProtKB-UniRule"/>
</dbReference>
<evidence type="ECO:0000256" key="20">
    <source>
        <dbReference type="ARBA" id="ARBA00034000"/>
    </source>
</evidence>
<dbReference type="UniPathway" id="UPA00219"/>
<dbReference type="GO" id="GO:0008658">
    <property type="term" value="F:penicillin binding"/>
    <property type="evidence" value="ECO:0007669"/>
    <property type="project" value="UniProtKB-UniRule"/>
</dbReference>
<keyword evidence="9" id="KW-0645">Protease</keyword>
<dbReference type="GO" id="GO:0009002">
    <property type="term" value="F:serine-type D-Ala-D-Ala carboxypeptidase activity"/>
    <property type="evidence" value="ECO:0007669"/>
    <property type="project" value="UniProtKB-EC"/>
</dbReference>
<dbReference type="EMBL" id="RAQO01000008">
    <property type="protein sequence ID" value="RKF15960.1"/>
    <property type="molecule type" value="Genomic_DNA"/>
</dbReference>
<evidence type="ECO:0000256" key="11">
    <source>
        <dbReference type="ARBA" id="ARBA00022679"/>
    </source>
</evidence>
<evidence type="ECO:0000256" key="1">
    <source>
        <dbReference type="ARBA" id="ARBA00002624"/>
    </source>
</evidence>
<dbReference type="InterPro" id="IPR012338">
    <property type="entry name" value="Beta-lactam/transpept-like"/>
</dbReference>
<dbReference type="GO" id="GO:0008360">
    <property type="term" value="P:regulation of cell shape"/>
    <property type="evidence" value="ECO:0007669"/>
    <property type="project" value="UniProtKB-UniRule"/>
</dbReference>
<dbReference type="OrthoDB" id="9766909at2"/>
<dbReference type="InterPro" id="IPR001264">
    <property type="entry name" value="Glyco_trans_51"/>
</dbReference>
<feature type="domain" description="Bifunctional transglycosylase second" evidence="27">
    <location>
        <begin position="49"/>
        <end position="133"/>
    </location>
</feature>
<dbReference type="PIRSF" id="PIRSF002799">
    <property type="entry name" value="PBP_1b"/>
    <property type="match status" value="1"/>
</dbReference>
<keyword evidence="17" id="KW-0511">Multifunctional enzyme</keyword>
<dbReference type="Proteomes" id="UP000286482">
    <property type="component" value="Unassembled WGS sequence"/>
</dbReference>
<evidence type="ECO:0000256" key="18">
    <source>
        <dbReference type="ARBA" id="ARBA00023316"/>
    </source>
</evidence>
<evidence type="ECO:0000256" key="13">
    <source>
        <dbReference type="ARBA" id="ARBA00022960"/>
    </source>
</evidence>
<dbReference type="GO" id="GO:0005886">
    <property type="term" value="C:plasma membrane"/>
    <property type="evidence" value="ECO:0007669"/>
    <property type="project" value="UniProtKB-SubCell"/>
</dbReference>
<dbReference type="GO" id="GO:0071555">
    <property type="term" value="P:cell wall organization"/>
    <property type="evidence" value="ECO:0007669"/>
    <property type="project" value="UniProtKB-UniRule"/>
</dbReference>
<dbReference type="SUPFAM" id="SSF53955">
    <property type="entry name" value="Lysozyme-like"/>
    <property type="match status" value="1"/>
</dbReference>
<dbReference type="InterPro" id="IPR011813">
    <property type="entry name" value="PBP_1b"/>
</dbReference>
<dbReference type="AlphaFoldDB" id="A0A420E940"/>
<evidence type="ECO:0000313" key="28">
    <source>
        <dbReference type="EMBL" id="RKF15960.1"/>
    </source>
</evidence>
<reference evidence="28 29" key="1">
    <citation type="submission" date="2018-09" db="EMBL/GenBank/DDBJ databases">
        <authorList>
            <person name="Wang Z."/>
        </authorList>
    </citation>
    <scope>NUCLEOTIDE SEQUENCE [LARGE SCALE GENOMIC DNA]</scope>
    <source>
        <strain evidence="28 29">ALS 81</strain>
    </source>
</reference>
<dbReference type="Pfam" id="PF00905">
    <property type="entry name" value="Transpeptidase"/>
    <property type="match status" value="1"/>
</dbReference>
<evidence type="ECO:0000259" key="25">
    <source>
        <dbReference type="Pfam" id="PF00905"/>
    </source>
</evidence>
<evidence type="ECO:0000256" key="21">
    <source>
        <dbReference type="ARBA" id="ARBA00049902"/>
    </source>
</evidence>
<evidence type="ECO:0000256" key="12">
    <source>
        <dbReference type="ARBA" id="ARBA00022801"/>
    </source>
</evidence>
<dbReference type="Pfam" id="PF00912">
    <property type="entry name" value="Transgly"/>
    <property type="match status" value="1"/>
</dbReference>
<evidence type="ECO:0000256" key="15">
    <source>
        <dbReference type="ARBA" id="ARBA00023136"/>
    </source>
</evidence>
<dbReference type="GO" id="GO:0009274">
    <property type="term" value="C:peptidoglycan-based cell wall"/>
    <property type="evidence" value="ECO:0007669"/>
    <property type="project" value="UniProtKB-UniRule"/>
</dbReference>
<dbReference type="PANTHER" id="PTHR32282">
    <property type="entry name" value="BINDING PROTEIN TRANSPEPTIDASE, PUTATIVE-RELATED"/>
    <property type="match status" value="1"/>
</dbReference>
<evidence type="ECO:0000256" key="10">
    <source>
        <dbReference type="ARBA" id="ARBA00022676"/>
    </source>
</evidence>
<dbReference type="Pfam" id="PF14814">
    <property type="entry name" value="UB2H"/>
    <property type="match status" value="1"/>
</dbReference>
<dbReference type="GO" id="GO:0008955">
    <property type="term" value="F:peptidoglycan glycosyltransferase activity"/>
    <property type="evidence" value="ECO:0007669"/>
    <property type="project" value="UniProtKB-UniRule"/>
</dbReference>
<dbReference type="GO" id="GO:0009252">
    <property type="term" value="P:peptidoglycan biosynthetic process"/>
    <property type="evidence" value="ECO:0007669"/>
    <property type="project" value="UniProtKB-UniRule"/>
</dbReference>
<evidence type="ECO:0000256" key="23">
    <source>
        <dbReference type="PIRNR" id="PIRNR002799"/>
    </source>
</evidence>
<evidence type="ECO:0000256" key="5">
    <source>
        <dbReference type="ARBA" id="ARBA00007739"/>
    </source>
</evidence>
<keyword evidence="10 23" id="KW-0328">Glycosyltransferase</keyword>
<comment type="subcellular location">
    <subcellularLocation>
        <location evidence="2">Cell membrane</location>
    </subcellularLocation>
</comment>
<gene>
    <name evidence="28" type="primary">mrcB</name>
    <name evidence="28" type="ORF">DBZ36_15860</name>
</gene>
<evidence type="ECO:0000256" key="14">
    <source>
        <dbReference type="ARBA" id="ARBA00022984"/>
    </source>
</evidence>
<proteinExistence type="inferred from homology"/>
<dbReference type="InterPro" id="IPR036950">
    <property type="entry name" value="PBP_transglycosylase"/>
</dbReference>
<evidence type="ECO:0000256" key="2">
    <source>
        <dbReference type="ARBA" id="ARBA00004236"/>
    </source>
</evidence>
<dbReference type="InterPro" id="IPR023346">
    <property type="entry name" value="Lysozyme-like_dom_sf"/>
</dbReference>
<keyword evidence="18 23" id="KW-0961">Cell wall biogenesis/degradation</keyword>
<evidence type="ECO:0000256" key="3">
    <source>
        <dbReference type="ARBA" id="ARBA00004752"/>
    </source>
</evidence>
<feature type="domain" description="Glycosyl transferase family 51" evidence="26">
    <location>
        <begin position="143"/>
        <end position="316"/>
    </location>
</feature>
<evidence type="ECO:0000256" key="19">
    <source>
        <dbReference type="ARBA" id="ARBA00032454"/>
    </source>
</evidence>
<keyword evidence="15" id="KW-0472">Membrane</keyword>
<feature type="domain" description="Penicillin-binding protein transpeptidase" evidence="25">
    <location>
        <begin position="406"/>
        <end position="645"/>
    </location>
</feature>
<comment type="similarity">
    <text evidence="4 23">In the C-terminal section; belongs to the transpeptidase family.</text>
</comment>
<keyword evidence="13 23" id="KW-0133">Cell shape</keyword>
<dbReference type="Gene3D" id="1.20.5.100">
    <property type="entry name" value="Cytochrome c1, transmembrane anchor, C-terminal"/>
    <property type="match status" value="1"/>
</dbReference>
<keyword evidence="29" id="KW-1185">Reference proteome</keyword>
<keyword evidence="8" id="KW-0121">Carboxypeptidase</keyword>
<keyword evidence="16" id="KW-0046">Antibiotic resistance</keyword>
<dbReference type="InterPro" id="IPR028166">
    <property type="entry name" value="UB2H"/>
</dbReference>
<dbReference type="Gene3D" id="1.10.3810.10">
    <property type="entry name" value="Biosynthetic peptidoglycan transglycosylase-like"/>
    <property type="match status" value="1"/>
</dbReference>
<comment type="similarity">
    <text evidence="5 23">In the N-terminal section; belongs to the glycosyltransferase 51 family.</text>
</comment>
<feature type="active site" description="Acyl-ester intermediate; for transpeptidase activity" evidence="24">
    <location>
        <position position="443"/>
    </location>
</feature>
<evidence type="ECO:0000259" key="27">
    <source>
        <dbReference type="Pfam" id="PF14814"/>
    </source>
</evidence>
<evidence type="ECO:0000256" key="6">
    <source>
        <dbReference type="ARBA" id="ARBA00018637"/>
    </source>
</evidence>
<dbReference type="SUPFAM" id="SSF56601">
    <property type="entry name" value="beta-lactamase/transpeptidase-like"/>
    <property type="match status" value="1"/>
</dbReference>
<evidence type="ECO:0000256" key="7">
    <source>
        <dbReference type="ARBA" id="ARBA00022475"/>
    </source>
</evidence>
<evidence type="ECO:0000313" key="29">
    <source>
        <dbReference type="Proteomes" id="UP000286482"/>
    </source>
</evidence>
<dbReference type="GO" id="GO:0006508">
    <property type="term" value="P:proteolysis"/>
    <property type="evidence" value="ECO:0007669"/>
    <property type="project" value="UniProtKB-KW"/>
</dbReference>
<evidence type="ECO:0000256" key="8">
    <source>
        <dbReference type="ARBA" id="ARBA00022645"/>
    </source>
</evidence>
<evidence type="ECO:0000256" key="17">
    <source>
        <dbReference type="ARBA" id="ARBA00023268"/>
    </source>
</evidence>
<dbReference type="PANTHER" id="PTHR32282:SF11">
    <property type="entry name" value="PENICILLIN-BINDING PROTEIN 1B"/>
    <property type="match status" value="1"/>
</dbReference>
<comment type="catalytic activity">
    <reaction evidence="21">
        <text>[GlcNAc-(1-&gt;4)-Mur2Ac(oyl-L-Ala-gamma-D-Glu-L-Lys-D-Ala-D-Ala)](n)-di-trans,octa-cis-undecaprenyl diphosphate + beta-D-GlcNAc-(1-&gt;4)-Mur2Ac(oyl-L-Ala-gamma-D-Glu-L-Lys-D-Ala-D-Ala)-di-trans,octa-cis-undecaprenyl diphosphate = [GlcNAc-(1-&gt;4)-Mur2Ac(oyl-L-Ala-gamma-D-Glu-L-Lys-D-Ala-D-Ala)](n+1)-di-trans,octa-cis-undecaprenyl diphosphate + di-trans,octa-cis-undecaprenyl diphosphate + H(+)</text>
        <dbReference type="Rhea" id="RHEA:23708"/>
        <dbReference type="Rhea" id="RHEA-COMP:9602"/>
        <dbReference type="Rhea" id="RHEA-COMP:9603"/>
        <dbReference type="ChEBI" id="CHEBI:15378"/>
        <dbReference type="ChEBI" id="CHEBI:58405"/>
        <dbReference type="ChEBI" id="CHEBI:60033"/>
        <dbReference type="ChEBI" id="CHEBI:78435"/>
        <dbReference type="EC" id="2.4.99.28"/>
    </reaction>
</comment>
<organism evidence="28 29">
    <name type="scientific">Alginatibacterium sediminis</name>
    <dbReference type="NCBI Taxonomy" id="2164068"/>
    <lineage>
        <taxon>Bacteria</taxon>
        <taxon>Pseudomonadati</taxon>
        <taxon>Pseudomonadota</taxon>
        <taxon>Gammaproteobacteria</taxon>
        <taxon>Alteromonadales</taxon>
        <taxon>Alteromonadaceae</taxon>
        <taxon>Alginatibacterium</taxon>
    </lineage>
</organism>
<dbReference type="Gene3D" id="3.40.710.10">
    <property type="entry name" value="DD-peptidase/beta-lactamase superfamily"/>
    <property type="match status" value="1"/>
</dbReference>
<dbReference type="Gene3D" id="3.30.2060.10">
    <property type="entry name" value="Penicillin-binding protein 1b domain"/>
    <property type="match status" value="1"/>
</dbReference>
<keyword evidence="12" id="KW-0378">Hydrolase</keyword>
<comment type="function">
    <text evidence="1 23">Cell wall formation. Synthesis of cross-linked peptidoglycan from the lipid intermediates. The enzyme has a penicillin-insensitive transglycosylase N-terminal domain (formation of linear glycan strands) and a penicillin-sensitive transpeptidase C-terminal domain (cross-linking of the peptide subunits).</text>
</comment>
<evidence type="ECO:0000256" key="24">
    <source>
        <dbReference type="PIRSR" id="PIRSR002799-1"/>
    </source>
</evidence>
<comment type="catalytic activity">
    <reaction evidence="20">
        <text>Preferential cleavage: (Ac)2-L-Lys-D-Ala-|-D-Ala. Also transpeptidation of peptidyl-alanyl moieties that are N-acyl substituents of D-alanine.</text>
        <dbReference type="EC" id="3.4.16.4"/>
    </reaction>
</comment>
<dbReference type="NCBIfam" id="TIGR02071">
    <property type="entry name" value="PBP_1b"/>
    <property type="match status" value="1"/>
</dbReference>
<evidence type="ECO:0000256" key="22">
    <source>
        <dbReference type="NCBIfam" id="TIGR02071"/>
    </source>
</evidence>
<protein>
    <recommendedName>
        <fullName evidence="6 22">Penicillin-binding protein 1B</fullName>
        <shortName evidence="23">PBP-1b</shortName>
        <shortName evidence="23">PBP1b</shortName>
    </recommendedName>
    <alternativeName>
        <fullName evidence="19 23">Murein polymerase</fullName>
    </alternativeName>
</protein>
<comment type="caution">
    <text evidence="28">The sequence shown here is derived from an EMBL/GenBank/DDBJ whole genome shotgun (WGS) entry which is preliminary data.</text>
</comment>
<accession>A0A420E940</accession>
<feature type="active site" description="Proton donor; for transglycosylase activity" evidence="24">
    <location>
        <position position="169"/>
    </location>
</feature>
<keyword evidence="7" id="KW-1003">Cell membrane</keyword>
<dbReference type="InterPro" id="IPR050396">
    <property type="entry name" value="Glycosyltr_51/Transpeptidase"/>
</dbReference>
<evidence type="ECO:0000256" key="4">
    <source>
        <dbReference type="ARBA" id="ARBA00007090"/>
    </source>
</evidence>
<dbReference type="GO" id="GO:0030288">
    <property type="term" value="C:outer membrane-bounded periplasmic space"/>
    <property type="evidence" value="ECO:0007669"/>
    <property type="project" value="TreeGrafter"/>
</dbReference>
<comment type="pathway">
    <text evidence="3 23">Cell wall biogenesis; peptidoglycan biosynthesis.</text>
</comment>
<keyword evidence="11 23" id="KW-0808">Transferase</keyword>
<evidence type="ECO:0000256" key="9">
    <source>
        <dbReference type="ARBA" id="ARBA00022670"/>
    </source>
</evidence>
<keyword evidence="14 23" id="KW-0573">Peptidoglycan synthesis</keyword>
<name>A0A420E940_9ALTE</name>
<evidence type="ECO:0000259" key="26">
    <source>
        <dbReference type="Pfam" id="PF00912"/>
    </source>
</evidence>